<keyword evidence="2" id="KW-0238">DNA-binding</keyword>
<evidence type="ECO:0000256" key="1">
    <source>
        <dbReference type="ARBA" id="ARBA00023015"/>
    </source>
</evidence>
<sequence>MGLSKEIKQKKFKSEFEKAVVNLIFTRNWFDEQQQKLLKPYGLTTAQYNVLRILRGQYPEVCTVNLIIERMLDRMSNVSRIVDKLVSKGLVSRLPNIEDRRAVDVSITSKGLETLEILDETFSQLFKAINVFTEDECRQVNDFLDRFRGVEPD</sequence>
<keyword evidence="1" id="KW-0805">Transcription regulation</keyword>
<keyword evidence="3" id="KW-0804">Transcription</keyword>
<dbReference type="RefSeq" id="WP_263050290.1">
    <property type="nucleotide sequence ID" value="NZ_CP106735.1"/>
</dbReference>
<dbReference type="InterPro" id="IPR000835">
    <property type="entry name" value="HTH_MarR-typ"/>
</dbReference>
<dbReference type="PANTHER" id="PTHR33164:SF101">
    <property type="entry name" value="TRANSCRIPTIONAL REPRESSOR MPRA"/>
    <property type="match status" value="1"/>
</dbReference>
<evidence type="ECO:0000313" key="5">
    <source>
        <dbReference type="EMBL" id="UXX78545.1"/>
    </source>
</evidence>
<protein>
    <submittedName>
        <fullName evidence="5">MarR family transcriptional regulator</fullName>
    </submittedName>
</protein>
<dbReference type="PANTHER" id="PTHR33164">
    <property type="entry name" value="TRANSCRIPTIONAL REGULATOR, MARR FAMILY"/>
    <property type="match status" value="1"/>
</dbReference>
<dbReference type="PRINTS" id="PR00598">
    <property type="entry name" value="HTHMARR"/>
</dbReference>
<dbReference type="InterPro" id="IPR036390">
    <property type="entry name" value="WH_DNA-bd_sf"/>
</dbReference>
<dbReference type="EMBL" id="CP106735">
    <property type="protein sequence ID" value="UXX78545.1"/>
    <property type="molecule type" value="Genomic_DNA"/>
</dbReference>
<dbReference type="SMART" id="SM00347">
    <property type="entry name" value="HTH_MARR"/>
    <property type="match status" value="1"/>
</dbReference>
<dbReference type="InterPro" id="IPR023187">
    <property type="entry name" value="Tscrpt_reg_MarR-type_CS"/>
</dbReference>
<dbReference type="InterPro" id="IPR036388">
    <property type="entry name" value="WH-like_DNA-bd_sf"/>
</dbReference>
<evidence type="ECO:0000259" key="4">
    <source>
        <dbReference type="PROSITE" id="PS50995"/>
    </source>
</evidence>
<dbReference type="InterPro" id="IPR039422">
    <property type="entry name" value="MarR/SlyA-like"/>
</dbReference>
<dbReference type="Proteomes" id="UP001062165">
    <property type="component" value="Chromosome"/>
</dbReference>
<dbReference type="Pfam" id="PF12802">
    <property type="entry name" value="MarR_2"/>
    <property type="match status" value="1"/>
</dbReference>
<keyword evidence="6" id="KW-1185">Reference proteome</keyword>
<dbReference type="PROSITE" id="PS01117">
    <property type="entry name" value="HTH_MARR_1"/>
    <property type="match status" value="1"/>
</dbReference>
<dbReference type="Gene3D" id="1.10.10.10">
    <property type="entry name" value="Winged helix-like DNA-binding domain superfamily/Winged helix DNA-binding domain"/>
    <property type="match status" value="1"/>
</dbReference>
<organism evidence="5 6">
    <name type="scientific">Reichenbachiella carrageenanivorans</name>
    <dbReference type="NCBI Taxonomy" id="2979869"/>
    <lineage>
        <taxon>Bacteria</taxon>
        <taxon>Pseudomonadati</taxon>
        <taxon>Bacteroidota</taxon>
        <taxon>Cytophagia</taxon>
        <taxon>Cytophagales</taxon>
        <taxon>Reichenbachiellaceae</taxon>
        <taxon>Reichenbachiella</taxon>
    </lineage>
</organism>
<accession>A0ABY6D3W4</accession>
<feature type="domain" description="HTH marR-type" evidence="4">
    <location>
        <begin position="1"/>
        <end position="149"/>
    </location>
</feature>
<reference evidence="5" key="1">
    <citation type="submission" date="2022-10" db="EMBL/GenBank/DDBJ databases">
        <title>Comparative genomics and taxonomic characterization of three novel marine species of genus Reichenbachiella exhibiting antioxidant and polysaccharide degradation activities.</title>
        <authorList>
            <person name="Muhammad N."/>
            <person name="Lee Y.-J."/>
            <person name="Ko J."/>
            <person name="Kim S.-G."/>
        </authorList>
    </citation>
    <scope>NUCLEOTIDE SEQUENCE</scope>
    <source>
        <strain evidence="5">Wsw4-B4</strain>
    </source>
</reference>
<dbReference type="PROSITE" id="PS50995">
    <property type="entry name" value="HTH_MARR_2"/>
    <property type="match status" value="1"/>
</dbReference>
<name>A0ABY6D3W4_9BACT</name>
<dbReference type="SUPFAM" id="SSF46785">
    <property type="entry name" value="Winged helix' DNA-binding domain"/>
    <property type="match status" value="1"/>
</dbReference>
<proteinExistence type="predicted"/>
<evidence type="ECO:0000313" key="6">
    <source>
        <dbReference type="Proteomes" id="UP001062165"/>
    </source>
</evidence>
<gene>
    <name evidence="5" type="ORF">N7E81_14385</name>
</gene>
<evidence type="ECO:0000256" key="3">
    <source>
        <dbReference type="ARBA" id="ARBA00023163"/>
    </source>
</evidence>
<evidence type="ECO:0000256" key="2">
    <source>
        <dbReference type="ARBA" id="ARBA00023125"/>
    </source>
</evidence>